<keyword evidence="3" id="KW-1185">Reference proteome</keyword>
<evidence type="ECO:0000259" key="1">
    <source>
        <dbReference type="Pfam" id="PF13229"/>
    </source>
</evidence>
<dbReference type="eggNOG" id="COG3210">
    <property type="taxonomic scope" value="Bacteria"/>
</dbReference>
<dbReference type="InterPro" id="IPR011050">
    <property type="entry name" value="Pectin_lyase_fold/virulence"/>
</dbReference>
<accession>A0A081BVC0</accession>
<name>A0A081BVC0_VECG1</name>
<feature type="domain" description="Right handed beta helix" evidence="1">
    <location>
        <begin position="108"/>
        <end position="284"/>
    </location>
</feature>
<dbReference type="HOGENOM" id="CLU_812951_0_0_0"/>
<dbReference type="InterPro" id="IPR006626">
    <property type="entry name" value="PbH1"/>
</dbReference>
<gene>
    <name evidence="2" type="ORF">U27_03237</name>
</gene>
<dbReference type="PANTHER" id="PTHR11319:SF35">
    <property type="entry name" value="OUTER MEMBRANE PROTEIN PMPC-RELATED"/>
    <property type="match status" value="1"/>
</dbReference>
<sequence length="341" mass="36011">MKNLSIVFFALKSLFITSCLSLVVSENIVAAPRITVCATDCDFTSIQAAVNAPDIPVGATITIREPIHTEAGIVINKDITIQGPETGESVVVQAHVDPKDAETRLFQIEEGANVTIKHLIIQHGRAPRSYPPSGGAILNYGTLLLEACIIRHNTAMDGGGILNKGSLTINNSTISHNTAHGIHPDPGLSCGSGGAIKCETGQLIMKNSWVNENEAAEAGGGLFIACKCTANIENTTIRGNKAYELGGGIRLRGTLTLDHATISQNTALVGGGIHIHGTFAFSNTLIADNTHQDCHLVTEHPYKGTGAIVSNTRNLIADQSCESEYSGDTELIPQDIGADER</sequence>
<dbReference type="AlphaFoldDB" id="A0A081BVC0"/>
<reference evidence="2" key="1">
    <citation type="journal article" date="2015" name="PeerJ">
        <title>First genomic representation of candidate bacterial phylum KSB3 points to enhanced environmental sensing as a trigger of wastewater bulking.</title>
        <authorList>
            <person name="Sekiguchi Y."/>
            <person name="Ohashi A."/>
            <person name="Parks D.H."/>
            <person name="Yamauchi T."/>
            <person name="Tyson G.W."/>
            <person name="Hugenholtz P."/>
        </authorList>
    </citation>
    <scope>NUCLEOTIDE SEQUENCE [LARGE SCALE GENOMIC DNA]</scope>
</reference>
<dbReference type="EMBL" id="DF820464">
    <property type="protein sequence ID" value="GAK56275.1"/>
    <property type="molecule type" value="Genomic_DNA"/>
</dbReference>
<dbReference type="SMART" id="SM00710">
    <property type="entry name" value="PbH1"/>
    <property type="match status" value="4"/>
</dbReference>
<dbReference type="Pfam" id="PF13229">
    <property type="entry name" value="Beta_helix"/>
    <property type="match status" value="1"/>
</dbReference>
<proteinExistence type="predicted"/>
<organism evidence="2">
    <name type="scientific">Vecturithrix granuli</name>
    <dbReference type="NCBI Taxonomy" id="1499967"/>
    <lineage>
        <taxon>Bacteria</taxon>
        <taxon>Candidatus Moduliflexota</taxon>
        <taxon>Candidatus Vecturitrichia</taxon>
        <taxon>Candidatus Vecturitrichales</taxon>
        <taxon>Candidatus Vecturitrichaceae</taxon>
        <taxon>Candidatus Vecturithrix</taxon>
    </lineage>
</organism>
<dbReference type="InterPro" id="IPR012334">
    <property type="entry name" value="Pectin_lyas_fold"/>
</dbReference>
<dbReference type="SUPFAM" id="SSF51126">
    <property type="entry name" value="Pectin lyase-like"/>
    <property type="match status" value="1"/>
</dbReference>
<dbReference type="PANTHER" id="PTHR11319">
    <property type="entry name" value="G PROTEIN-COUPLED RECEPTOR-RELATED"/>
    <property type="match status" value="1"/>
</dbReference>
<dbReference type="Proteomes" id="UP000030661">
    <property type="component" value="Unassembled WGS sequence"/>
</dbReference>
<evidence type="ECO:0000313" key="3">
    <source>
        <dbReference type="Proteomes" id="UP000030661"/>
    </source>
</evidence>
<dbReference type="STRING" id="1499967.U27_03237"/>
<protein>
    <recommendedName>
        <fullName evidence="1">Right handed beta helix domain-containing protein</fullName>
    </recommendedName>
</protein>
<evidence type="ECO:0000313" key="2">
    <source>
        <dbReference type="EMBL" id="GAK56275.1"/>
    </source>
</evidence>
<dbReference type="InterPro" id="IPR039448">
    <property type="entry name" value="Beta_helix"/>
</dbReference>
<dbReference type="Gene3D" id="2.160.20.10">
    <property type="entry name" value="Single-stranded right-handed beta-helix, Pectin lyase-like"/>
    <property type="match status" value="1"/>
</dbReference>